<keyword evidence="2" id="KW-1185">Reference proteome</keyword>
<gene>
    <name evidence="1" type="ORF">JCM31447_23150</name>
</gene>
<sequence>MKEEKFAIMKREVLDMIKCLNSSDLRMNDLNLYCELGAKASLFIELLNGGSETEQENENFEFEDFGEH</sequence>
<dbReference type="KEGG" id="sbf:JCM31447_23150"/>
<dbReference type="RefSeq" id="WP_130610566.1">
    <property type="nucleotide sequence ID" value="NZ_AP019368.1"/>
</dbReference>
<organism evidence="1 2">
    <name type="scientific">Fluviispira sanaruensis</name>
    <dbReference type="NCBI Taxonomy" id="2493639"/>
    <lineage>
        <taxon>Bacteria</taxon>
        <taxon>Pseudomonadati</taxon>
        <taxon>Bdellovibrionota</taxon>
        <taxon>Oligoflexia</taxon>
        <taxon>Silvanigrellales</taxon>
        <taxon>Silvanigrellaceae</taxon>
        <taxon>Fluviispira</taxon>
    </lineage>
</organism>
<proteinExistence type="predicted"/>
<accession>A0A4P2VXU6</accession>
<evidence type="ECO:0000313" key="1">
    <source>
        <dbReference type="EMBL" id="BBH53862.1"/>
    </source>
</evidence>
<evidence type="ECO:0000313" key="2">
    <source>
        <dbReference type="Proteomes" id="UP000291236"/>
    </source>
</evidence>
<dbReference type="Proteomes" id="UP000291236">
    <property type="component" value="Chromosome"/>
</dbReference>
<protein>
    <submittedName>
        <fullName evidence="1">Uncharacterized protein</fullName>
    </submittedName>
</protein>
<name>A0A4P2VXU6_FLUSA</name>
<dbReference type="AlphaFoldDB" id="A0A4P2VXU6"/>
<dbReference type="EMBL" id="AP019368">
    <property type="protein sequence ID" value="BBH53862.1"/>
    <property type="molecule type" value="Genomic_DNA"/>
</dbReference>
<reference evidence="1 2" key="1">
    <citation type="submission" date="2018-12" db="EMBL/GenBank/DDBJ databases">
        <title>Rubrispira sanarue gen. nov., sp., nov., a member of the order Silvanigrellales, isolated from a brackish lake in Hamamatsu Japan.</title>
        <authorList>
            <person name="Maejima Y."/>
            <person name="Iino T."/>
            <person name="Muraguchi Y."/>
            <person name="Fukuda K."/>
            <person name="Nojiri H."/>
            <person name="Ohkuma M."/>
            <person name="Moriuchi R."/>
            <person name="Dohra H."/>
            <person name="Kimbara K."/>
            <person name="Shintani M."/>
        </authorList>
    </citation>
    <scope>NUCLEOTIDE SEQUENCE [LARGE SCALE GENOMIC DNA]</scope>
    <source>
        <strain evidence="1 2">RF1110005</strain>
    </source>
</reference>